<keyword evidence="1" id="KW-1133">Transmembrane helix</keyword>
<evidence type="ECO:0000256" key="1">
    <source>
        <dbReference type="SAM" id="Phobius"/>
    </source>
</evidence>
<dbReference type="PANTHER" id="PTHR35688:SF2">
    <property type="entry name" value="NAD(P)-LINKED OXIDOREDUCTASE SUPERFAMILY PROTEIN"/>
    <property type="match status" value="1"/>
</dbReference>
<dbReference type="PANTHER" id="PTHR35688">
    <property type="entry name" value="NAD(P)-LINKED OXIDOREDUCTASE SUPERFAMILY PROTEIN"/>
    <property type="match status" value="1"/>
</dbReference>
<feature type="transmembrane region" description="Helical" evidence="1">
    <location>
        <begin position="20"/>
        <end position="44"/>
    </location>
</feature>
<evidence type="ECO:0000313" key="4">
    <source>
        <dbReference type="Proteomes" id="UP000668060"/>
    </source>
</evidence>
<comment type="caution">
    <text evidence="3">The sequence shown here is derived from an EMBL/GenBank/DDBJ whole genome shotgun (WGS) entry which is preliminary data.</text>
</comment>
<dbReference type="Proteomes" id="UP000668060">
    <property type="component" value="Unassembled WGS sequence"/>
</dbReference>
<name>A0A9D9G2G6_PROMR</name>
<keyword evidence="1" id="KW-0812">Transmembrane</keyword>
<organism evidence="3 4">
    <name type="scientific">Prochlorococcus marinus CUG1433</name>
    <dbReference type="NCBI Taxonomy" id="2774506"/>
    <lineage>
        <taxon>Bacteria</taxon>
        <taxon>Bacillati</taxon>
        <taxon>Cyanobacteriota</taxon>
        <taxon>Cyanophyceae</taxon>
        <taxon>Synechococcales</taxon>
        <taxon>Prochlorococcaceae</taxon>
        <taxon>Prochlorococcus</taxon>
    </lineage>
</organism>
<gene>
    <name evidence="3" type="ORF">JJ842_08155</name>
</gene>
<evidence type="ECO:0000259" key="2">
    <source>
        <dbReference type="Pfam" id="PF03703"/>
    </source>
</evidence>
<dbReference type="EMBL" id="JAEPLN010000001">
    <property type="protein sequence ID" value="MBO6971882.1"/>
    <property type="molecule type" value="Genomic_DNA"/>
</dbReference>
<sequence>MINMNEEIFYEGGPAKSDLIINLLAGLTILGLPFTFAAIVRALWLRYKITNKKISIDGGWFGKNKTQISLSKIEEIRSIPRGFGSYGDMVLILDDGSKVEMKSIALFREKQKFIEENMNKRSQIPNLNEVEGFATKS</sequence>
<proteinExistence type="predicted"/>
<feature type="domain" description="YdbS-like PH" evidence="2">
    <location>
        <begin position="44"/>
        <end position="109"/>
    </location>
</feature>
<dbReference type="InterPro" id="IPR005182">
    <property type="entry name" value="YdbS-like_PH"/>
</dbReference>
<evidence type="ECO:0000313" key="3">
    <source>
        <dbReference type="EMBL" id="MBO6971882.1"/>
    </source>
</evidence>
<accession>A0A9D9G2G6</accession>
<protein>
    <submittedName>
        <fullName evidence="3">PH domain-containing protein</fullName>
    </submittedName>
</protein>
<keyword evidence="1" id="KW-0472">Membrane</keyword>
<dbReference type="AlphaFoldDB" id="A0A9D9G2G6"/>
<reference evidence="3" key="1">
    <citation type="journal article" date="2021" name="Front. Mar. Sci.">
        <title>Genomes of Diverse Isolates of Prochlorococcus High-Light-Adapted Clade II in the Western Pacific Ocean.</title>
        <authorList>
            <person name="Yan W."/>
            <person name="Feng X."/>
            <person name="Zhang W."/>
            <person name="Nawaz M.Z."/>
            <person name="Luo T."/>
            <person name="Zhang R."/>
            <person name="Jiao N."/>
        </authorList>
    </citation>
    <scope>NUCLEOTIDE SEQUENCE</scope>
    <source>
        <strain evidence="3">CUG1433</strain>
    </source>
</reference>
<dbReference type="Pfam" id="PF03703">
    <property type="entry name" value="bPH_2"/>
    <property type="match status" value="1"/>
</dbReference>